<comment type="caution">
    <text evidence="6">The sequence shown here is derived from an EMBL/GenBank/DDBJ whole genome shotgun (WGS) entry which is preliminary data.</text>
</comment>
<dbReference type="InterPro" id="IPR010982">
    <property type="entry name" value="Lambda_DNA-bd_dom_sf"/>
</dbReference>
<keyword evidence="3" id="KW-0804">Transcription</keyword>
<dbReference type="CDD" id="cd01392">
    <property type="entry name" value="HTH_LacI"/>
    <property type="match status" value="1"/>
</dbReference>
<proteinExistence type="predicted"/>
<dbReference type="GO" id="GO:0000976">
    <property type="term" value="F:transcription cis-regulatory region binding"/>
    <property type="evidence" value="ECO:0007669"/>
    <property type="project" value="TreeGrafter"/>
</dbReference>
<dbReference type="PANTHER" id="PTHR30146:SF153">
    <property type="entry name" value="LACTOSE OPERON REPRESSOR"/>
    <property type="match status" value="1"/>
</dbReference>
<dbReference type="PROSITE" id="PS50932">
    <property type="entry name" value="HTH_LACI_2"/>
    <property type="match status" value="1"/>
</dbReference>
<dbReference type="Proteomes" id="UP000581087">
    <property type="component" value="Unassembled WGS sequence"/>
</dbReference>
<dbReference type="EMBL" id="JACCBI010000001">
    <property type="protein sequence ID" value="NYD67110.1"/>
    <property type="molecule type" value="Genomic_DNA"/>
</dbReference>
<dbReference type="SUPFAM" id="SSF47413">
    <property type="entry name" value="lambda repressor-like DNA-binding domains"/>
    <property type="match status" value="1"/>
</dbReference>
<evidence type="ECO:0000256" key="3">
    <source>
        <dbReference type="ARBA" id="ARBA00023163"/>
    </source>
</evidence>
<evidence type="ECO:0000313" key="7">
    <source>
        <dbReference type="Proteomes" id="UP000581087"/>
    </source>
</evidence>
<feature type="region of interest" description="Disordered" evidence="4">
    <location>
        <begin position="1"/>
        <end position="32"/>
    </location>
</feature>
<evidence type="ECO:0000256" key="4">
    <source>
        <dbReference type="SAM" id="MobiDB-lite"/>
    </source>
</evidence>
<dbReference type="InterPro" id="IPR028082">
    <property type="entry name" value="Peripla_BP_I"/>
</dbReference>
<dbReference type="Gene3D" id="1.10.260.40">
    <property type="entry name" value="lambda repressor-like DNA-binding domains"/>
    <property type="match status" value="1"/>
</dbReference>
<reference evidence="6 7" key="1">
    <citation type="submission" date="2020-07" db="EMBL/GenBank/DDBJ databases">
        <title>Sequencing the genomes of 1000 actinobacteria strains.</title>
        <authorList>
            <person name="Klenk H.-P."/>
        </authorList>
    </citation>
    <scope>NUCLEOTIDE SEQUENCE [LARGE SCALE GENOMIC DNA]</scope>
    <source>
        <strain evidence="6 7">DSM 23870</strain>
    </source>
</reference>
<evidence type="ECO:0000259" key="5">
    <source>
        <dbReference type="PROSITE" id="PS50932"/>
    </source>
</evidence>
<dbReference type="AlphaFoldDB" id="A0A852SED0"/>
<accession>A0A852SED0</accession>
<keyword evidence="1" id="KW-0805">Transcription regulation</keyword>
<keyword evidence="2 6" id="KW-0238">DNA-binding</keyword>
<feature type="domain" description="HTH lacI-type" evidence="5">
    <location>
        <begin position="34"/>
        <end position="88"/>
    </location>
</feature>
<evidence type="ECO:0000313" key="6">
    <source>
        <dbReference type="EMBL" id="NYD67110.1"/>
    </source>
</evidence>
<dbReference type="GO" id="GO:0003700">
    <property type="term" value="F:DNA-binding transcription factor activity"/>
    <property type="evidence" value="ECO:0007669"/>
    <property type="project" value="TreeGrafter"/>
</dbReference>
<dbReference type="Pfam" id="PF00356">
    <property type="entry name" value="LacI"/>
    <property type="match status" value="1"/>
</dbReference>
<dbReference type="InterPro" id="IPR000843">
    <property type="entry name" value="HTH_LacI"/>
</dbReference>
<dbReference type="CDD" id="cd01574">
    <property type="entry name" value="PBP1_LacI"/>
    <property type="match status" value="1"/>
</dbReference>
<dbReference type="PANTHER" id="PTHR30146">
    <property type="entry name" value="LACI-RELATED TRANSCRIPTIONAL REPRESSOR"/>
    <property type="match status" value="1"/>
</dbReference>
<evidence type="ECO:0000256" key="2">
    <source>
        <dbReference type="ARBA" id="ARBA00023125"/>
    </source>
</evidence>
<name>A0A852SED0_9MICO</name>
<organism evidence="6 7">
    <name type="scientific">Agromyces atrinae</name>
    <dbReference type="NCBI Taxonomy" id="592376"/>
    <lineage>
        <taxon>Bacteria</taxon>
        <taxon>Bacillati</taxon>
        <taxon>Actinomycetota</taxon>
        <taxon>Actinomycetes</taxon>
        <taxon>Micrococcales</taxon>
        <taxon>Microbacteriaceae</taxon>
        <taxon>Agromyces</taxon>
    </lineage>
</organism>
<evidence type="ECO:0000256" key="1">
    <source>
        <dbReference type="ARBA" id="ARBA00023015"/>
    </source>
</evidence>
<dbReference type="Pfam" id="PF13377">
    <property type="entry name" value="Peripla_BP_3"/>
    <property type="match status" value="1"/>
</dbReference>
<gene>
    <name evidence="6" type="ORF">BJ972_001629</name>
</gene>
<dbReference type="Gene3D" id="3.40.50.2300">
    <property type="match status" value="2"/>
</dbReference>
<dbReference type="SUPFAM" id="SSF53822">
    <property type="entry name" value="Periplasmic binding protein-like I"/>
    <property type="match status" value="1"/>
</dbReference>
<dbReference type="SMART" id="SM00354">
    <property type="entry name" value="HTH_LACI"/>
    <property type="match status" value="1"/>
</dbReference>
<sequence>MNMAPIHDTSAETVDEPRGDRRRRSHGTMTARAASMSDVARLAGVSSQTVSRVSNNSDSVTTETRDRVVAAMNELGYRPNSAARALKSGRFHSIGVLMFTLETLGNIRTLDAIAVAAAEKGYSIDLISMLDPSTGTISTALSRLDEEAVDGIIVILETHELMESAIHFPTRIPVVIVDSQLRKDYPSVNADQEQGAALAVRHLLDLGHPTVWHVAGPESSNSASMREASWRNILQSEGRTVPPVLRGTWGADSGYRAGLEIAANPDISAVFTANDQMALGVLRALHEAGRRVPEDVSIVGFDNTEESAEYWPPLTTIHQDFAGAGAQAMSLLFDAIEGREVPSGVRTLSTDLVVRQSTGPYIAR</sequence>
<protein>
    <submittedName>
        <fullName evidence="6">DNA-binding LacI/PurR family transcriptional regulator</fullName>
    </submittedName>
</protein>
<dbReference type="InterPro" id="IPR046335">
    <property type="entry name" value="LacI/GalR-like_sensor"/>
</dbReference>